<dbReference type="Proteomes" id="UP000030671">
    <property type="component" value="Unassembled WGS sequence"/>
</dbReference>
<dbReference type="HOGENOM" id="CLU_048296_2_0_1"/>
<reference evidence="1 2" key="1">
    <citation type="journal article" date="2012" name="New Phytol.">
        <title>Insight into trade-off between wood decay and parasitism from the genome of a fungal forest pathogen.</title>
        <authorList>
            <person name="Olson A."/>
            <person name="Aerts A."/>
            <person name="Asiegbu F."/>
            <person name="Belbahri L."/>
            <person name="Bouzid O."/>
            <person name="Broberg A."/>
            <person name="Canback B."/>
            <person name="Coutinho P.M."/>
            <person name="Cullen D."/>
            <person name="Dalman K."/>
            <person name="Deflorio G."/>
            <person name="van Diepen L.T."/>
            <person name="Dunand C."/>
            <person name="Duplessis S."/>
            <person name="Durling M."/>
            <person name="Gonthier P."/>
            <person name="Grimwood J."/>
            <person name="Fossdal C.G."/>
            <person name="Hansson D."/>
            <person name="Henrissat B."/>
            <person name="Hietala A."/>
            <person name="Himmelstrand K."/>
            <person name="Hoffmeister D."/>
            <person name="Hogberg N."/>
            <person name="James T.Y."/>
            <person name="Karlsson M."/>
            <person name="Kohler A."/>
            <person name="Kues U."/>
            <person name="Lee Y.H."/>
            <person name="Lin Y.C."/>
            <person name="Lind M."/>
            <person name="Lindquist E."/>
            <person name="Lombard V."/>
            <person name="Lucas S."/>
            <person name="Lunden K."/>
            <person name="Morin E."/>
            <person name="Murat C."/>
            <person name="Park J."/>
            <person name="Raffaello T."/>
            <person name="Rouze P."/>
            <person name="Salamov A."/>
            <person name="Schmutz J."/>
            <person name="Solheim H."/>
            <person name="Stahlberg J."/>
            <person name="Velez H."/>
            <person name="de Vries R.P."/>
            <person name="Wiebenga A."/>
            <person name="Woodward S."/>
            <person name="Yakovlev I."/>
            <person name="Garbelotto M."/>
            <person name="Martin F."/>
            <person name="Grigoriev I.V."/>
            <person name="Stenlid J."/>
        </authorList>
    </citation>
    <scope>NUCLEOTIDE SEQUENCE [LARGE SCALE GENOMIC DNA]</scope>
    <source>
        <strain evidence="1 2">TC 32-1</strain>
    </source>
</reference>
<gene>
    <name evidence="1" type="ORF">HETIRDRAFT_308637</name>
</gene>
<dbReference type="RefSeq" id="XP_009543125.1">
    <property type="nucleotide sequence ID" value="XM_009544830.1"/>
</dbReference>
<dbReference type="KEGG" id="hir:HETIRDRAFT_308637"/>
<accession>W4KKL3</accession>
<dbReference type="eggNOG" id="ENOG502SM5B">
    <property type="taxonomic scope" value="Eukaryota"/>
</dbReference>
<evidence type="ECO:0000313" key="2">
    <source>
        <dbReference type="Proteomes" id="UP000030671"/>
    </source>
</evidence>
<dbReference type="GeneID" id="20669601"/>
<dbReference type="OrthoDB" id="3249359at2759"/>
<dbReference type="STRING" id="747525.W4KKL3"/>
<dbReference type="EMBL" id="KI925455">
    <property type="protein sequence ID" value="ETW86383.1"/>
    <property type="molecule type" value="Genomic_DNA"/>
</dbReference>
<evidence type="ECO:0008006" key="3">
    <source>
        <dbReference type="Google" id="ProtNLM"/>
    </source>
</evidence>
<organism evidence="1 2">
    <name type="scientific">Heterobasidion irregulare (strain TC 32-1)</name>
    <dbReference type="NCBI Taxonomy" id="747525"/>
    <lineage>
        <taxon>Eukaryota</taxon>
        <taxon>Fungi</taxon>
        <taxon>Dikarya</taxon>
        <taxon>Basidiomycota</taxon>
        <taxon>Agaricomycotina</taxon>
        <taxon>Agaricomycetes</taxon>
        <taxon>Russulales</taxon>
        <taxon>Bondarzewiaceae</taxon>
        <taxon>Heterobasidion</taxon>
        <taxon>Heterobasidion annosum species complex</taxon>
    </lineage>
</organism>
<sequence>MQRHLAFWFDDGSLLVPTSSYICKIHEPLLTRHSPTCSSWIVVASSSQFSHLSNHAELSIPVLNIPHDAGVTPEDFEVLLEHLYHDTPLNHSTQYSRLASLLRISSPKQLHIPSLYSQVCAYLALMFPGGYAPFALRHPQEHLMQALELAMELAIDLPKTKKAILYSVAATTDFDPTGAHDPAGLQLSDPTKISSTEPHLSLRTLRICHHLLSSIISDFTPLLFTVGSTSHMECTDVLADRWMSVVISPALADGGVGKPLETLYRMSEWNWKEEGICDSCIQGKKDEWEIEARAVWEKMDGWIAAAENEFTSGAA</sequence>
<keyword evidence="2" id="KW-1185">Reference proteome</keyword>
<dbReference type="AlphaFoldDB" id="W4KKL3"/>
<protein>
    <recommendedName>
        <fullName evidence="3">BTB domain-containing protein</fullName>
    </recommendedName>
</protein>
<evidence type="ECO:0000313" key="1">
    <source>
        <dbReference type="EMBL" id="ETW86383.1"/>
    </source>
</evidence>
<proteinExistence type="predicted"/>
<name>W4KKL3_HETIT</name>
<dbReference type="InParanoid" id="W4KKL3"/>